<comment type="caution">
    <text evidence="3">The sequence shown here is derived from an EMBL/GenBank/DDBJ whole genome shotgun (WGS) entry which is preliminary data.</text>
</comment>
<proteinExistence type="predicted"/>
<dbReference type="InterPro" id="IPR006645">
    <property type="entry name" value="NGN-like_dom"/>
</dbReference>
<dbReference type="Pfam" id="PF02357">
    <property type="entry name" value="NusG"/>
    <property type="match status" value="1"/>
</dbReference>
<dbReference type="EMBL" id="JADIMV010000112">
    <property type="protein sequence ID" value="MBO8440293.1"/>
    <property type="molecule type" value="Genomic_DNA"/>
</dbReference>
<gene>
    <name evidence="3" type="ORF">IAC51_06545</name>
</gene>
<name>A0A940IEI1_9BACT</name>
<evidence type="ECO:0000313" key="3">
    <source>
        <dbReference type="EMBL" id="MBO8440293.1"/>
    </source>
</evidence>
<dbReference type="NCBIfam" id="NF033644">
    <property type="entry name" value="antiterm_UpxY"/>
    <property type="match status" value="1"/>
</dbReference>
<dbReference type="SUPFAM" id="SSF82679">
    <property type="entry name" value="N-utilization substance G protein NusG, N-terminal domain"/>
    <property type="match status" value="1"/>
</dbReference>
<reference evidence="3" key="1">
    <citation type="submission" date="2020-10" db="EMBL/GenBank/DDBJ databases">
        <authorList>
            <person name="Gilroy R."/>
        </authorList>
    </citation>
    <scope>NUCLEOTIDE SEQUENCE</scope>
    <source>
        <strain evidence="3">3924</strain>
    </source>
</reference>
<evidence type="ECO:0000259" key="2">
    <source>
        <dbReference type="Pfam" id="PF02357"/>
    </source>
</evidence>
<sequence length="179" mass="20295">MESSEEKLWFAMRATYRRELLAKDKLAERGVESYVPMRHEYVQVRGRRHLSEVPAVHCLIFVRATKSELNRVKRNMPYLQYIVCRRGLERQPIVVPERQMETFMRATGDADASSLYFSGDEINIAKGTRVRIHGGVLDGCEAVFMKVKGARARRAVVAVQGVVAVALATVTPDMIEVLD</sequence>
<organism evidence="3 4">
    <name type="scientific">Candidatus Aphodosoma intestinipullorum</name>
    <dbReference type="NCBI Taxonomy" id="2840674"/>
    <lineage>
        <taxon>Bacteria</taxon>
        <taxon>Pseudomonadati</taxon>
        <taxon>Bacteroidota</taxon>
        <taxon>Bacteroidia</taxon>
        <taxon>Bacteroidales</taxon>
        <taxon>Candidatus Aphodosoma</taxon>
    </lineage>
</organism>
<feature type="domain" description="NusG-like N-terminal" evidence="2">
    <location>
        <begin position="8"/>
        <end position="104"/>
    </location>
</feature>
<dbReference type="Gene3D" id="3.30.70.940">
    <property type="entry name" value="NusG, N-terminal domain"/>
    <property type="match status" value="1"/>
</dbReference>
<dbReference type="InterPro" id="IPR036735">
    <property type="entry name" value="NGN_dom_sf"/>
</dbReference>
<dbReference type="GO" id="GO:0006354">
    <property type="term" value="P:DNA-templated transcription elongation"/>
    <property type="evidence" value="ECO:0007669"/>
    <property type="project" value="InterPro"/>
</dbReference>
<dbReference type="CDD" id="cd09895">
    <property type="entry name" value="NGN_SP_UpxY"/>
    <property type="match status" value="1"/>
</dbReference>
<accession>A0A940IEI1</accession>
<evidence type="ECO:0000256" key="1">
    <source>
        <dbReference type="ARBA" id="ARBA00023163"/>
    </source>
</evidence>
<keyword evidence="1" id="KW-0804">Transcription</keyword>
<protein>
    <submittedName>
        <fullName evidence="3">UpxY family transcription antiterminator</fullName>
    </submittedName>
</protein>
<dbReference type="AlphaFoldDB" id="A0A940IEI1"/>
<dbReference type="Proteomes" id="UP000712007">
    <property type="component" value="Unassembled WGS sequence"/>
</dbReference>
<evidence type="ECO:0000313" key="4">
    <source>
        <dbReference type="Proteomes" id="UP000712007"/>
    </source>
</evidence>
<reference evidence="3" key="2">
    <citation type="journal article" date="2021" name="PeerJ">
        <title>Extensive microbial diversity within the chicken gut microbiome revealed by metagenomics and culture.</title>
        <authorList>
            <person name="Gilroy R."/>
            <person name="Ravi A."/>
            <person name="Getino M."/>
            <person name="Pursley I."/>
            <person name="Horton D.L."/>
            <person name="Alikhan N.F."/>
            <person name="Baker D."/>
            <person name="Gharbi K."/>
            <person name="Hall N."/>
            <person name="Watson M."/>
            <person name="Adriaenssens E.M."/>
            <person name="Foster-Nyarko E."/>
            <person name="Jarju S."/>
            <person name="Secka A."/>
            <person name="Antonio M."/>
            <person name="Oren A."/>
            <person name="Chaudhuri R.R."/>
            <person name="La Ragione R."/>
            <person name="Hildebrand F."/>
            <person name="Pallen M.J."/>
        </authorList>
    </citation>
    <scope>NUCLEOTIDE SEQUENCE</scope>
    <source>
        <strain evidence="3">3924</strain>
    </source>
</reference>